<dbReference type="EMBL" id="OZ004257">
    <property type="protein sequence ID" value="CAK7906571.1"/>
    <property type="molecule type" value="Genomic_DNA"/>
</dbReference>
<proteinExistence type="predicted"/>
<feature type="compositionally biased region" description="Basic residues" evidence="1">
    <location>
        <begin position="510"/>
        <end position="520"/>
    </location>
</feature>
<organism evidence="2 3">
    <name type="scientific">[Candida] anglica</name>
    <dbReference type="NCBI Taxonomy" id="148631"/>
    <lineage>
        <taxon>Eukaryota</taxon>
        <taxon>Fungi</taxon>
        <taxon>Dikarya</taxon>
        <taxon>Ascomycota</taxon>
        <taxon>Saccharomycotina</taxon>
        <taxon>Pichiomycetes</taxon>
        <taxon>Debaryomycetaceae</taxon>
        <taxon>Kurtzmaniella</taxon>
    </lineage>
</organism>
<sequence length="520" mass="60259">MSAFVLISANAAYKNLEKTQKHRKKSSSRSSEISTSRVSISESSLDKSTRTSIASSTSSSGDSKSQNTSQKKVFDVNKNAYVDRNTLLLPPDRAIIGYERKLNNLTKFKYHALNEGLNGHYVKLSLEEDSHCLFTKKNILVLRYIYFEEFNFDVSYIRRTVSTEGTKLAHINHIAKIRSIKETSGLPSLMDEETNEDIKDEYNMKNIRGVFNSSQFWNNVYQDMKFESQRVGEDEQDHFKILPGISQIKEFFGDIFDYFLYHIDILDIPITSSLEKYASQLRGYQFFYLRDKHYEWFNIMSNVHLRMYRNQSIISNFTTNSKNSEQYPLQPTIELLLKIITDNLKSVFTSRRFNHHERELNNKMFSFWNEFMLFLFKELIVEPKKYITENSTETHDENKSLFTAGYQDEEIISESNYISTTIEHIQSIPPHQSSPRSGFRILDEKANYRNYSVVSSMASSAPSSISIQRHESTPMTDFCVPIQEESPTTTTTSNSNSNSSNGSINDSKPKRSFFGRFKKS</sequence>
<feature type="compositionally biased region" description="Low complexity" evidence="1">
    <location>
        <begin position="28"/>
        <end position="43"/>
    </location>
</feature>
<feature type="compositionally biased region" description="Low complexity" evidence="1">
    <location>
        <begin position="486"/>
        <end position="506"/>
    </location>
</feature>
<evidence type="ECO:0000313" key="3">
    <source>
        <dbReference type="Proteomes" id="UP001497600"/>
    </source>
</evidence>
<accession>A0ABP0ECH2</accession>
<evidence type="ECO:0000313" key="2">
    <source>
        <dbReference type="EMBL" id="CAK7906571.1"/>
    </source>
</evidence>
<gene>
    <name evidence="2" type="ORF">CAAN4_E01398</name>
</gene>
<keyword evidence="3" id="KW-1185">Reference proteome</keyword>
<feature type="region of interest" description="Disordered" evidence="1">
    <location>
        <begin position="483"/>
        <end position="520"/>
    </location>
</feature>
<dbReference type="Proteomes" id="UP001497600">
    <property type="component" value="Chromosome E"/>
</dbReference>
<evidence type="ECO:0000256" key="1">
    <source>
        <dbReference type="SAM" id="MobiDB-lite"/>
    </source>
</evidence>
<protein>
    <submittedName>
        <fullName evidence="2">Uncharacterized protein</fullName>
    </submittedName>
</protein>
<name>A0ABP0ECH2_9ASCO</name>
<feature type="compositionally biased region" description="Low complexity" evidence="1">
    <location>
        <begin position="50"/>
        <end position="69"/>
    </location>
</feature>
<reference evidence="2 3" key="1">
    <citation type="submission" date="2024-01" db="EMBL/GenBank/DDBJ databases">
        <authorList>
            <consortium name="Genoscope - CEA"/>
            <person name="William W."/>
        </authorList>
    </citation>
    <scope>NUCLEOTIDE SEQUENCE [LARGE SCALE GENOMIC DNA]</scope>
    <source>
        <strain evidence="2 3">29B2s-10</strain>
    </source>
</reference>
<feature type="region of interest" description="Disordered" evidence="1">
    <location>
        <begin position="15"/>
        <end position="71"/>
    </location>
</feature>